<evidence type="ECO:0000259" key="5">
    <source>
        <dbReference type="SMART" id="SM00563"/>
    </source>
</evidence>
<dbReference type="Proteomes" id="UP000244173">
    <property type="component" value="Chromosome"/>
</dbReference>
<keyword evidence="3 6" id="KW-0012">Acyltransferase</keyword>
<evidence type="ECO:0000313" key="6">
    <source>
        <dbReference type="EMBL" id="AVY94229.1"/>
    </source>
</evidence>
<proteinExistence type="predicted"/>
<dbReference type="KEGG" id="maer:DAI18_09385"/>
<gene>
    <name evidence="6" type="ORF">DAI18_09385</name>
</gene>
<keyword evidence="2 6" id="KW-0808">Transferase</keyword>
<dbReference type="PANTHER" id="PTHR10434:SF66">
    <property type="entry name" value="PHOSPHOLIPID_GLYCEROL ACYLTRANSFERASE DOMAIN-CONTAINING PROTEIN"/>
    <property type="match status" value="1"/>
</dbReference>
<reference evidence="6 7" key="1">
    <citation type="submission" date="2018-04" db="EMBL/GenBank/DDBJ databases">
        <title>Denitrifier Microvirgula.</title>
        <authorList>
            <person name="Anderson E."/>
            <person name="Jang J."/>
            <person name="Ishii S."/>
        </authorList>
    </citation>
    <scope>NUCLEOTIDE SEQUENCE [LARGE SCALE GENOMIC DNA]</scope>
    <source>
        <strain evidence="6 7">BE2.4</strain>
    </source>
</reference>
<evidence type="ECO:0000313" key="7">
    <source>
        <dbReference type="Proteomes" id="UP000244173"/>
    </source>
</evidence>
<dbReference type="STRING" id="1122240.GCA_000620105_02520"/>
<accession>A0A2S0PA08</accession>
<evidence type="ECO:0000256" key="3">
    <source>
        <dbReference type="ARBA" id="ARBA00023315"/>
    </source>
</evidence>
<dbReference type="CDD" id="cd07989">
    <property type="entry name" value="LPLAT_AGPAT-like"/>
    <property type="match status" value="1"/>
</dbReference>
<sequence length="259" mass="28818">MTERAGRAWRLLATGLAFSVFGLGGLLLWLAYFPLLQWLDRDPVRRTRRARLAIHHSFRLFVDIMCGLGLLRYRISGQERLARGGQLILANHPSLIDVVFLIAMVPNADCVVKAGLARNPFTRGPVRAASYICNDSGVGVIDDCIASLRAGNNLIIFPEGTRTTPGRPLQLQRGAANIAIRGRCDMTPVHIRCSPPALSKELPWWKVPPRIIDFSFDVRDDIEVAPFLEADGSEALAVRQLTRYLSHYFSTEIPIHAIP</sequence>
<name>A0A2S0PA08_9NEIS</name>
<feature type="domain" description="Phospholipid/glycerol acyltransferase" evidence="5">
    <location>
        <begin position="86"/>
        <end position="194"/>
    </location>
</feature>
<dbReference type="SMART" id="SM00563">
    <property type="entry name" value="PlsC"/>
    <property type="match status" value="1"/>
</dbReference>
<comment type="pathway">
    <text evidence="1">Lipid metabolism.</text>
</comment>
<organism evidence="6 7">
    <name type="scientific">Microvirgula aerodenitrificans</name>
    <dbReference type="NCBI Taxonomy" id="57480"/>
    <lineage>
        <taxon>Bacteria</taxon>
        <taxon>Pseudomonadati</taxon>
        <taxon>Pseudomonadota</taxon>
        <taxon>Betaproteobacteria</taxon>
        <taxon>Neisseriales</taxon>
        <taxon>Aquaspirillaceae</taxon>
        <taxon>Microvirgula</taxon>
    </lineage>
</organism>
<dbReference type="AlphaFoldDB" id="A0A2S0PA08"/>
<keyword evidence="4" id="KW-0472">Membrane</keyword>
<dbReference type="Pfam" id="PF01553">
    <property type="entry name" value="Acyltransferase"/>
    <property type="match status" value="1"/>
</dbReference>
<dbReference type="OrthoDB" id="9812274at2"/>
<dbReference type="InterPro" id="IPR002123">
    <property type="entry name" value="Plipid/glycerol_acylTrfase"/>
</dbReference>
<evidence type="ECO:0000256" key="1">
    <source>
        <dbReference type="ARBA" id="ARBA00005189"/>
    </source>
</evidence>
<keyword evidence="4" id="KW-0812">Transmembrane</keyword>
<dbReference type="PANTHER" id="PTHR10434">
    <property type="entry name" value="1-ACYL-SN-GLYCEROL-3-PHOSPHATE ACYLTRANSFERASE"/>
    <property type="match status" value="1"/>
</dbReference>
<dbReference type="RefSeq" id="WP_028499534.1">
    <property type="nucleotide sequence ID" value="NZ_CP028519.1"/>
</dbReference>
<keyword evidence="7" id="KW-1185">Reference proteome</keyword>
<dbReference type="GO" id="GO:0003841">
    <property type="term" value="F:1-acylglycerol-3-phosphate O-acyltransferase activity"/>
    <property type="evidence" value="ECO:0007669"/>
    <property type="project" value="TreeGrafter"/>
</dbReference>
<feature type="transmembrane region" description="Helical" evidence="4">
    <location>
        <begin position="12"/>
        <end position="32"/>
    </location>
</feature>
<dbReference type="GO" id="GO:0006654">
    <property type="term" value="P:phosphatidic acid biosynthetic process"/>
    <property type="evidence" value="ECO:0007669"/>
    <property type="project" value="TreeGrafter"/>
</dbReference>
<keyword evidence="4" id="KW-1133">Transmembrane helix</keyword>
<protein>
    <submittedName>
        <fullName evidence="6">1-acyl-sn-glycerol-3-phosphate acyltransferase</fullName>
    </submittedName>
</protein>
<dbReference type="EMBL" id="CP028519">
    <property type="protein sequence ID" value="AVY94229.1"/>
    <property type="molecule type" value="Genomic_DNA"/>
</dbReference>
<evidence type="ECO:0000256" key="4">
    <source>
        <dbReference type="SAM" id="Phobius"/>
    </source>
</evidence>
<evidence type="ECO:0000256" key="2">
    <source>
        <dbReference type="ARBA" id="ARBA00022679"/>
    </source>
</evidence>
<dbReference type="SUPFAM" id="SSF69593">
    <property type="entry name" value="Glycerol-3-phosphate (1)-acyltransferase"/>
    <property type="match status" value="1"/>
</dbReference>